<evidence type="ECO:0000256" key="1">
    <source>
        <dbReference type="SAM" id="MobiDB-lite"/>
    </source>
</evidence>
<feature type="compositionally biased region" description="Low complexity" evidence="1">
    <location>
        <begin position="375"/>
        <end position="392"/>
    </location>
</feature>
<dbReference type="Pfam" id="PF00240">
    <property type="entry name" value="ubiquitin"/>
    <property type="match status" value="1"/>
</dbReference>
<dbReference type="CDD" id="cd16106">
    <property type="entry name" value="Ubl_Dsk2p_like"/>
    <property type="match status" value="1"/>
</dbReference>
<dbReference type="Gene3D" id="1.10.8.10">
    <property type="entry name" value="DNA helicase RuvA subunit, C-terminal domain"/>
    <property type="match status" value="1"/>
</dbReference>
<feature type="region of interest" description="Disordered" evidence="1">
    <location>
        <begin position="316"/>
        <end position="346"/>
    </location>
</feature>
<dbReference type="GO" id="GO:0031593">
    <property type="term" value="F:polyubiquitin modification-dependent protein binding"/>
    <property type="evidence" value="ECO:0007669"/>
    <property type="project" value="TreeGrafter"/>
</dbReference>
<dbReference type="PROSITE" id="PS50030">
    <property type="entry name" value="UBA"/>
    <property type="match status" value="1"/>
</dbReference>
<evidence type="ECO:0000313" key="4">
    <source>
        <dbReference type="EMBL" id="KAK0509237.1"/>
    </source>
</evidence>
<reference evidence="4" key="1">
    <citation type="submission" date="2023-03" db="EMBL/GenBank/DDBJ databases">
        <title>Complete genome of Cladonia borealis.</title>
        <authorList>
            <person name="Park H."/>
        </authorList>
    </citation>
    <scope>NUCLEOTIDE SEQUENCE</scope>
    <source>
        <strain evidence="4">ANT050790</strain>
    </source>
</reference>
<dbReference type="Gene3D" id="3.10.20.90">
    <property type="entry name" value="Phosphatidylinositol 3-kinase Catalytic Subunit, Chain A, domain 1"/>
    <property type="match status" value="1"/>
</dbReference>
<comment type="caution">
    <text evidence="4">The sequence shown here is derived from an EMBL/GenBank/DDBJ whole genome shotgun (WGS) entry which is preliminary data.</text>
</comment>
<protein>
    <recommendedName>
        <fullName evidence="6">Deubiquitination-protection protein dph1</fullName>
    </recommendedName>
</protein>
<feature type="region of interest" description="Disordered" evidence="1">
    <location>
        <begin position="423"/>
        <end position="445"/>
    </location>
</feature>
<dbReference type="GO" id="GO:0006511">
    <property type="term" value="P:ubiquitin-dependent protein catabolic process"/>
    <property type="evidence" value="ECO:0007669"/>
    <property type="project" value="TreeGrafter"/>
</dbReference>
<gene>
    <name evidence="4" type="ORF">JMJ35_008608</name>
</gene>
<dbReference type="InterPro" id="IPR000626">
    <property type="entry name" value="Ubiquitin-like_dom"/>
</dbReference>
<dbReference type="PROSITE" id="PS50053">
    <property type="entry name" value="UBIQUITIN_2"/>
    <property type="match status" value="1"/>
</dbReference>
<evidence type="ECO:0008006" key="6">
    <source>
        <dbReference type="Google" id="ProtNLM"/>
    </source>
</evidence>
<evidence type="ECO:0000259" key="2">
    <source>
        <dbReference type="PROSITE" id="PS50030"/>
    </source>
</evidence>
<dbReference type="PANTHER" id="PTHR10677">
    <property type="entry name" value="UBIQUILIN"/>
    <property type="match status" value="1"/>
</dbReference>
<feature type="compositionally biased region" description="Polar residues" evidence="1">
    <location>
        <begin position="87"/>
        <end position="108"/>
    </location>
</feature>
<dbReference type="FunFam" id="1.10.8.10:FF:000024">
    <property type="entry name" value="Ubiquitin domain-containing protein DSK2"/>
    <property type="match status" value="1"/>
</dbReference>
<feature type="region of interest" description="Disordered" evidence="1">
    <location>
        <begin position="241"/>
        <end position="296"/>
    </location>
</feature>
<sequence length="486" mass="50017">MSEEATADETPITFNVKSSSDAKYVLTVPLTMTVIDLKTKLSGSDYADIPPDRQRLIYSGRVLKDADTLSTYKIKEGNTVHLVKGAASNQRQNPANQGSTSTSATGAQPATGVPTNIAAGSGRDPLAGLTGARYAGYAQMPNASMFGPDGGMGPPPDPEHMAAMLENPNFASTLNEALSNPEVIDQMIRQNPMLRDMGPQVRQMMQDPGFRRMMTDPEALRNISQMQRQFGGGMGGMFGGAGAGNEAFPAPGVTDTTEGAQRTATPNQQGSTPQSPPPNPFAMFGNPAAAGGAGAEAGTAANPFAALFGPGGLGAAMGGNPPTSPPATGGAQAPGSPPSQQPPANPIASMAQNLLRNPQMMQQMLGAMGGGGQHPTDPTANPTANPTEPHNSAAAAGFNPFAALQAMGFGAGGEGFGGAGGLGAGVGGMPVPRPQQPQDDRPPEDRYAEQLRQLNDMGFYEFERNIEALRRTGGSVQGAVEYLLTH</sequence>
<dbReference type="Pfam" id="PF23195">
    <property type="entry name" value="UBQLN1"/>
    <property type="match status" value="1"/>
</dbReference>
<dbReference type="SMART" id="SM00727">
    <property type="entry name" value="STI1"/>
    <property type="match status" value="2"/>
</dbReference>
<dbReference type="GO" id="GO:0005829">
    <property type="term" value="C:cytosol"/>
    <property type="evidence" value="ECO:0007669"/>
    <property type="project" value="TreeGrafter"/>
</dbReference>
<dbReference type="Pfam" id="PF00627">
    <property type="entry name" value="UBA"/>
    <property type="match status" value="1"/>
</dbReference>
<feature type="domain" description="UBA" evidence="2">
    <location>
        <begin position="442"/>
        <end position="486"/>
    </location>
</feature>
<dbReference type="SUPFAM" id="SSF54236">
    <property type="entry name" value="Ubiquitin-like"/>
    <property type="match status" value="1"/>
</dbReference>
<name>A0AA39QU24_9LECA</name>
<dbReference type="InterPro" id="IPR015940">
    <property type="entry name" value="UBA"/>
</dbReference>
<keyword evidence="5" id="KW-1185">Reference proteome</keyword>
<dbReference type="Proteomes" id="UP001166286">
    <property type="component" value="Unassembled WGS sequence"/>
</dbReference>
<evidence type="ECO:0000313" key="5">
    <source>
        <dbReference type="Proteomes" id="UP001166286"/>
    </source>
</evidence>
<dbReference type="InterPro" id="IPR009060">
    <property type="entry name" value="UBA-like_sf"/>
</dbReference>
<accession>A0AA39QU24</accession>
<dbReference type="SUPFAM" id="SSF46934">
    <property type="entry name" value="UBA-like"/>
    <property type="match status" value="1"/>
</dbReference>
<dbReference type="InterPro" id="IPR015496">
    <property type="entry name" value="Ubiquilin"/>
</dbReference>
<feature type="region of interest" description="Disordered" evidence="1">
    <location>
        <begin position="85"/>
        <end position="124"/>
    </location>
</feature>
<proteinExistence type="predicted"/>
<evidence type="ECO:0000259" key="3">
    <source>
        <dbReference type="PROSITE" id="PS50053"/>
    </source>
</evidence>
<dbReference type="InterPro" id="IPR006636">
    <property type="entry name" value="STI1_HS-bd"/>
</dbReference>
<dbReference type="AlphaFoldDB" id="A0AA39QU24"/>
<feature type="compositionally biased region" description="Polar residues" evidence="1">
    <location>
        <begin position="254"/>
        <end position="273"/>
    </location>
</feature>
<dbReference type="PANTHER" id="PTHR10677:SF3">
    <property type="entry name" value="FI07626P-RELATED"/>
    <property type="match status" value="1"/>
</dbReference>
<dbReference type="EMBL" id="JAFEKC020000019">
    <property type="protein sequence ID" value="KAK0509237.1"/>
    <property type="molecule type" value="Genomic_DNA"/>
</dbReference>
<feature type="domain" description="Ubiquitin-like" evidence="3">
    <location>
        <begin position="12"/>
        <end position="83"/>
    </location>
</feature>
<feature type="compositionally biased region" description="Low complexity" evidence="1">
    <location>
        <begin position="281"/>
        <end position="296"/>
    </location>
</feature>
<dbReference type="InterPro" id="IPR029071">
    <property type="entry name" value="Ubiquitin-like_domsf"/>
</dbReference>
<dbReference type="CDD" id="cd14324">
    <property type="entry name" value="UBA_Dsk2p_like"/>
    <property type="match status" value="1"/>
</dbReference>
<feature type="compositionally biased region" description="Low complexity" evidence="1">
    <location>
        <begin position="318"/>
        <end position="334"/>
    </location>
</feature>
<dbReference type="SMART" id="SM00165">
    <property type="entry name" value="UBA"/>
    <property type="match status" value="1"/>
</dbReference>
<organism evidence="4 5">
    <name type="scientific">Cladonia borealis</name>
    <dbReference type="NCBI Taxonomy" id="184061"/>
    <lineage>
        <taxon>Eukaryota</taxon>
        <taxon>Fungi</taxon>
        <taxon>Dikarya</taxon>
        <taxon>Ascomycota</taxon>
        <taxon>Pezizomycotina</taxon>
        <taxon>Lecanoromycetes</taxon>
        <taxon>OSLEUM clade</taxon>
        <taxon>Lecanoromycetidae</taxon>
        <taxon>Lecanorales</taxon>
        <taxon>Lecanorineae</taxon>
        <taxon>Cladoniaceae</taxon>
        <taxon>Cladonia</taxon>
    </lineage>
</organism>
<feature type="compositionally biased region" description="Pro residues" evidence="1">
    <location>
        <begin position="335"/>
        <end position="345"/>
    </location>
</feature>
<feature type="region of interest" description="Disordered" evidence="1">
    <location>
        <begin position="368"/>
        <end position="392"/>
    </location>
</feature>
<dbReference type="SMART" id="SM00213">
    <property type="entry name" value="UBQ"/>
    <property type="match status" value="1"/>
</dbReference>